<sequence>MTDMNILFVASVVHEKLLIEILKTQPRYYGIQGQYFMRLMLLGLKANGVKVNVLSNNLAYRYWHSKRGERHCVLEEGIGYNYFFRKQRGGYLHLLLRIIRFIKLWKNKLGKDNSAILCDGLNFTLLLSCFLCKIFFNIRVTVFVTDMPRYLSMGFFSQIKSSLQEYIIRQMDAFVTLTNYMDADLNPNHKPSVVIEGMVDVRAKCESNKGRRREKVCMYSGSIHKVYGIKKLLDSFLAMNNTDYILEIYGDGDYRAELVELAAKHDRIIYKGLVSRDVIVARQKQVALLINPRPSSYEYTQYSFPSKIMEYMLSGTPVLTTKLPGIPAEYDKYLYYFEDESIEAMANKMSEVLSMDYTECLRKASEAQSYVMNEKNNFLQMKKLLSIL</sequence>
<comment type="caution">
    <text evidence="2">The sequence shown here is derived from an EMBL/GenBank/DDBJ whole genome shotgun (WGS) entry which is preliminary data.</text>
</comment>
<accession>K0WZS0</accession>
<name>K0WZS0_9BACT</name>
<dbReference type="RefSeq" id="WP_008861600.1">
    <property type="nucleotide sequence ID" value="NZ_CAXSYG010000006.1"/>
</dbReference>
<dbReference type="EMBL" id="ADLE01000008">
    <property type="protein sequence ID" value="EJZ64632.1"/>
    <property type="molecule type" value="Genomic_DNA"/>
</dbReference>
<gene>
    <name evidence="2" type="ORF">HMPREF9448_01112</name>
</gene>
<evidence type="ECO:0000256" key="1">
    <source>
        <dbReference type="ARBA" id="ARBA00022679"/>
    </source>
</evidence>
<evidence type="ECO:0008006" key="4">
    <source>
        <dbReference type="Google" id="ProtNLM"/>
    </source>
</evidence>
<dbReference type="STRING" id="742726.HMPREF9448_01112"/>
<keyword evidence="1" id="KW-0808">Transferase</keyword>
<dbReference type="Pfam" id="PF13692">
    <property type="entry name" value="Glyco_trans_1_4"/>
    <property type="match status" value="1"/>
</dbReference>
<dbReference type="AlphaFoldDB" id="K0WZS0"/>
<dbReference type="GO" id="GO:0016757">
    <property type="term" value="F:glycosyltransferase activity"/>
    <property type="evidence" value="ECO:0007669"/>
    <property type="project" value="TreeGrafter"/>
</dbReference>
<dbReference type="PANTHER" id="PTHR46401:SF2">
    <property type="entry name" value="GLYCOSYLTRANSFERASE WBBK-RELATED"/>
    <property type="match status" value="1"/>
</dbReference>
<organism evidence="2 3">
    <name type="scientific">Barnesiella intestinihominis YIT 11860</name>
    <dbReference type="NCBI Taxonomy" id="742726"/>
    <lineage>
        <taxon>Bacteria</taxon>
        <taxon>Pseudomonadati</taxon>
        <taxon>Bacteroidota</taxon>
        <taxon>Bacteroidia</taxon>
        <taxon>Bacteroidales</taxon>
        <taxon>Barnesiellaceae</taxon>
        <taxon>Barnesiella</taxon>
    </lineage>
</organism>
<evidence type="ECO:0000313" key="3">
    <source>
        <dbReference type="Proteomes" id="UP000006044"/>
    </source>
</evidence>
<evidence type="ECO:0000313" key="2">
    <source>
        <dbReference type="EMBL" id="EJZ64632.1"/>
    </source>
</evidence>
<dbReference type="Proteomes" id="UP000006044">
    <property type="component" value="Unassembled WGS sequence"/>
</dbReference>
<dbReference type="CDD" id="cd03801">
    <property type="entry name" value="GT4_PimA-like"/>
    <property type="match status" value="1"/>
</dbReference>
<dbReference type="eggNOG" id="COG0438">
    <property type="taxonomic scope" value="Bacteria"/>
</dbReference>
<dbReference type="GO" id="GO:0009103">
    <property type="term" value="P:lipopolysaccharide biosynthetic process"/>
    <property type="evidence" value="ECO:0007669"/>
    <property type="project" value="TreeGrafter"/>
</dbReference>
<dbReference type="GeneID" id="77848406"/>
<dbReference type="Gene3D" id="3.40.50.2000">
    <property type="entry name" value="Glycogen Phosphorylase B"/>
    <property type="match status" value="2"/>
</dbReference>
<dbReference type="OrthoDB" id="9790710at2"/>
<protein>
    <recommendedName>
        <fullName evidence="4">Glycosyl transferase family 1 domain-containing protein</fullName>
    </recommendedName>
</protein>
<dbReference type="HOGENOM" id="CLU_055800_0_0_10"/>
<proteinExistence type="predicted"/>
<reference evidence="2 3" key="1">
    <citation type="submission" date="2012-08" db="EMBL/GenBank/DDBJ databases">
        <title>The Genome Sequence of Barnesiella intestinihominis YIT 11860.</title>
        <authorList>
            <consortium name="The Broad Institute Genome Sequencing Platform"/>
            <person name="Earl A."/>
            <person name="Ward D."/>
            <person name="Feldgarden M."/>
            <person name="Gevers D."/>
            <person name="Morotomi M."/>
            <person name="Walker B."/>
            <person name="Young S.K."/>
            <person name="Zeng Q."/>
            <person name="Gargeya S."/>
            <person name="Fitzgerald M."/>
            <person name="Haas B."/>
            <person name="Abouelleil A."/>
            <person name="Alvarado L."/>
            <person name="Arachchi H.M."/>
            <person name="Berlin A.M."/>
            <person name="Chapman S.B."/>
            <person name="Goldberg J."/>
            <person name="Griggs A."/>
            <person name="Gujja S."/>
            <person name="Hansen M."/>
            <person name="Howarth C."/>
            <person name="Imamovic A."/>
            <person name="Larimer J."/>
            <person name="McCowen C."/>
            <person name="Montmayeur A."/>
            <person name="Murphy C."/>
            <person name="Neiman D."/>
            <person name="Pearson M."/>
            <person name="Priest M."/>
            <person name="Roberts A."/>
            <person name="Saif S."/>
            <person name="Shea T."/>
            <person name="Sisk P."/>
            <person name="Sykes S."/>
            <person name="Wortman J."/>
            <person name="Nusbaum C."/>
            <person name="Birren B."/>
        </authorList>
    </citation>
    <scope>NUCLEOTIDE SEQUENCE [LARGE SCALE GENOMIC DNA]</scope>
    <source>
        <strain evidence="2 3">YIT 11860</strain>
    </source>
</reference>
<keyword evidence="3" id="KW-1185">Reference proteome</keyword>
<dbReference type="SUPFAM" id="SSF53756">
    <property type="entry name" value="UDP-Glycosyltransferase/glycogen phosphorylase"/>
    <property type="match status" value="1"/>
</dbReference>
<dbReference type="PANTHER" id="PTHR46401">
    <property type="entry name" value="GLYCOSYLTRANSFERASE WBBK-RELATED"/>
    <property type="match status" value="1"/>
</dbReference>